<dbReference type="Proteomes" id="UP001056120">
    <property type="component" value="Linkage Group LG03"/>
</dbReference>
<name>A0ACB9JQW2_9ASTR</name>
<protein>
    <submittedName>
        <fullName evidence="1">Uncharacterized protein</fullName>
    </submittedName>
</protein>
<evidence type="ECO:0000313" key="1">
    <source>
        <dbReference type="EMBL" id="KAI3822412.1"/>
    </source>
</evidence>
<comment type="caution">
    <text evidence="1">The sequence shown here is derived from an EMBL/GenBank/DDBJ whole genome shotgun (WGS) entry which is preliminary data.</text>
</comment>
<sequence>MVFTVLAAVIRSGITIVVTVRHYNDGSRWFELSAAADLAKAADCSGQWRRSSAANRWRLGDTVERDEIKRVEMARGKGCGSASAGRNSTCRHVSEQGSERVNMTEQAFKEAISSEVAQAV</sequence>
<accession>A0ACB9JQW2</accession>
<keyword evidence="2" id="KW-1185">Reference proteome</keyword>
<reference evidence="1 2" key="2">
    <citation type="journal article" date="2022" name="Mol. Ecol. Resour.">
        <title>The genomes of chicory, endive, great burdock and yacon provide insights into Asteraceae paleo-polyploidization history and plant inulin production.</title>
        <authorList>
            <person name="Fan W."/>
            <person name="Wang S."/>
            <person name="Wang H."/>
            <person name="Wang A."/>
            <person name="Jiang F."/>
            <person name="Liu H."/>
            <person name="Zhao H."/>
            <person name="Xu D."/>
            <person name="Zhang Y."/>
        </authorList>
    </citation>
    <scope>NUCLEOTIDE SEQUENCE [LARGE SCALE GENOMIC DNA]</scope>
    <source>
        <strain evidence="2">cv. Yunnan</strain>
        <tissue evidence="1">Leaves</tissue>
    </source>
</reference>
<evidence type="ECO:0000313" key="2">
    <source>
        <dbReference type="Proteomes" id="UP001056120"/>
    </source>
</evidence>
<organism evidence="1 2">
    <name type="scientific">Smallanthus sonchifolius</name>
    <dbReference type="NCBI Taxonomy" id="185202"/>
    <lineage>
        <taxon>Eukaryota</taxon>
        <taxon>Viridiplantae</taxon>
        <taxon>Streptophyta</taxon>
        <taxon>Embryophyta</taxon>
        <taxon>Tracheophyta</taxon>
        <taxon>Spermatophyta</taxon>
        <taxon>Magnoliopsida</taxon>
        <taxon>eudicotyledons</taxon>
        <taxon>Gunneridae</taxon>
        <taxon>Pentapetalae</taxon>
        <taxon>asterids</taxon>
        <taxon>campanulids</taxon>
        <taxon>Asterales</taxon>
        <taxon>Asteraceae</taxon>
        <taxon>Asteroideae</taxon>
        <taxon>Heliantheae alliance</taxon>
        <taxon>Millerieae</taxon>
        <taxon>Smallanthus</taxon>
    </lineage>
</organism>
<reference evidence="2" key="1">
    <citation type="journal article" date="2022" name="Mol. Ecol. Resour.">
        <title>The genomes of chicory, endive, great burdock and yacon provide insights into Asteraceae palaeo-polyploidization history and plant inulin production.</title>
        <authorList>
            <person name="Fan W."/>
            <person name="Wang S."/>
            <person name="Wang H."/>
            <person name="Wang A."/>
            <person name="Jiang F."/>
            <person name="Liu H."/>
            <person name="Zhao H."/>
            <person name="Xu D."/>
            <person name="Zhang Y."/>
        </authorList>
    </citation>
    <scope>NUCLEOTIDE SEQUENCE [LARGE SCALE GENOMIC DNA]</scope>
    <source>
        <strain evidence="2">cv. Yunnan</strain>
    </source>
</reference>
<gene>
    <name evidence="1" type="ORF">L1987_10002</name>
</gene>
<proteinExistence type="predicted"/>
<dbReference type="EMBL" id="CM042020">
    <property type="protein sequence ID" value="KAI3822412.1"/>
    <property type="molecule type" value="Genomic_DNA"/>
</dbReference>